<keyword evidence="20" id="KW-1185">Reference proteome</keyword>
<evidence type="ECO:0000256" key="16">
    <source>
        <dbReference type="SAM" id="Phobius"/>
    </source>
</evidence>
<evidence type="ECO:0000256" key="9">
    <source>
        <dbReference type="ARBA" id="ARBA00022982"/>
    </source>
</evidence>
<keyword evidence="10 16" id="KW-1133">Transmembrane helix</keyword>
<dbReference type="InterPro" id="IPR037944">
    <property type="entry name" value="PRX5-like"/>
</dbReference>
<accession>A0AAW1RWY7</accession>
<comment type="similarity">
    <text evidence="3">Belongs to the peroxiredoxin family. Prx5 subfamily.</text>
</comment>
<keyword evidence="12 16" id="KW-0472">Membrane</keyword>
<evidence type="ECO:0000256" key="1">
    <source>
        <dbReference type="ARBA" id="ARBA00001711"/>
    </source>
</evidence>
<dbReference type="GO" id="GO:0005737">
    <property type="term" value="C:cytoplasm"/>
    <property type="evidence" value="ECO:0007669"/>
    <property type="project" value="TreeGrafter"/>
</dbReference>
<dbReference type="Pfam" id="PF03188">
    <property type="entry name" value="Cytochrom_B561"/>
    <property type="match status" value="1"/>
</dbReference>
<evidence type="ECO:0000256" key="3">
    <source>
        <dbReference type="ARBA" id="ARBA00010505"/>
    </source>
</evidence>
<evidence type="ECO:0000313" key="19">
    <source>
        <dbReference type="EMBL" id="KAK9838300.1"/>
    </source>
</evidence>
<keyword evidence="7 16" id="KW-0812">Transmembrane</keyword>
<keyword evidence="11" id="KW-0560">Oxidoreductase</keyword>
<dbReference type="GO" id="GO:0045454">
    <property type="term" value="P:cell redox homeostasis"/>
    <property type="evidence" value="ECO:0007669"/>
    <property type="project" value="TreeGrafter"/>
</dbReference>
<dbReference type="Gene3D" id="1.20.120.1770">
    <property type="match status" value="1"/>
</dbReference>
<evidence type="ECO:0000256" key="7">
    <source>
        <dbReference type="ARBA" id="ARBA00022692"/>
    </source>
</evidence>
<feature type="domain" description="Cytochrome b561" evidence="17">
    <location>
        <begin position="1"/>
        <end position="160"/>
    </location>
</feature>
<evidence type="ECO:0000256" key="11">
    <source>
        <dbReference type="ARBA" id="ARBA00023002"/>
    </source>
</evidence>
<dbReference type="EC" id="1.11.1.25" evidence="4"/>
<evidence type="ECO:0000313" key="20">
    <source>
        <dbReference type="Proteomes" id="UP001445335"/>
    </source>
</evidence>
<evidence type="ECO:0000256" key="13">
    <source>
        <dbReference type="ARBA" id="ARBA00023284"/>
    </source>
</evidence>
<dbReference type="PROSITE" id="PS51352">
    <property type="entry name" value="THIOREDOXIN_2"/>
    <property type="match status" value="1"/>
</dbReference>
<dbReference type="Proteomes" id="UP001445335">
    <property type="component" value="Unassembled WGS sequence"/>
</dbReference>
<keyword evidence="13" id="KW-0676">Redox-active center</keyword>
<dbReference type="InterPro" id="IPR006593">
    <property type="entry name" value="Cyt_b561/ferric_Rdtase_TM"/>
</dbReference>
<dbReference type="PROSITE" id="PS50939">
    <property type="entry name" value="CYTOCHROME_B561"/>
    <property type="match status" value="1"/>
</dbReference>
<dbReference type="GO" id="GO:0016020">
    <property type="term" value="C:membrane"/>
    <property type="evidence" value="ECO:0007669"/>
    <property type="project" value="UniProtKB-SubCell"/>
</dbReference>
<keyword evidence="5" id="KW-0813">Transport</keyword>
<comment type="catalytic activity">
    <reaction evidence="1">
        <text>[glutaredoxin]-dithiol + a hydroperoxide = [glutaredoxin]-disulfide + an alcohol + H2O</text>
        <dbReference type="Rhea" id="RHEA:62624"/>
        <dbReference type="Rhea" id="RHEA-COMP:10729"/>
        <dbReference type="Rhea" id="RHEA-COMP:10730"/>
        <dbReference type="ChEBI" id="CHEBI:15377"/>
        <dbReference type="ChEBI" id="CHEBI:29950"/>
        <dbReference type="ChEBI" id="CHEBI:30879"/>
        <dbReference type="ChEBI" id="CHEBI:35924"/>
        <dbReference type="ChEBI" id="CHEBI:50058"/>
        <dbReference type="EC" id="1.11.1.25"/>
    </reaction>
</comment>
<feature type="active site" description="Cysteine sulfenic acid (-SOH) intermediate" evidence="15">
    <location>
        <position position="244"/>
    </location>
</feature>
<feature type="domain" description="Thioredoxin" evidence="18">
    <location>
        <begin position="196"/>
        <end position="355"/>
    </location>
</feature>
<sequence length="355" mass="37056">MSEGVLSALRLRAVEAGPERVRGIRRHALLQAAALVCAAGGFYAIYSNKVLLGKPHFRTLHGRAGLAALLLGLVAPLGGALAFKSLGLLSGRSEALQLRVKWAHRRLGLATWLCALGAVELALTHPAVYKGLASSAWQLAVPALAGSALAMACLPVTPMRALGAPSMRLRACAPRLAAPARGRPAAARTSVLVSAVAVGDKLPGDVKLTYFDAENKMQEVSVDDLTKGKKVVIFAVPGAFTPTCSLKHLPGFIEKADELKAKGVETIACVAVNDAFVMDAWGKSVDAGDKVMLLADGSALFTKSIGAELDLTDKGLGIRSRRYAMLVDDGTVKDLNLEEGGAFTVSSADEILSAL</sequence>
<evidence type="ECO:0000256" key="6">
    <source>
        <dbReference type="ARBA" id="ARBA00022559"/>
    </source>
</evidence>
<dbReference type="PANTHER" id="PTHR10430">
    <property type="entry name" value="PEROXIREDOXIN"/>
    <property type="match status" value="1"/>
</dbReference>
<comment type="caution">
    <text evidence="19">The sequence shown here is derived from an EMBL/GenBank/DDBJ whole genome shotgun (WGS) entry which is preliminary data.</text>
</comment>
<dbReference type="GO" id="GO:0034599">
    <property type="term" value="P:cellular response to oxidative stress"/>
    <property type="evidence" value="ECO:0007669"/>
    <property type="project" value="InterPro"/>
</dbReference>
<keyword evidence="9" id="KW-0249">Electron transport</keyword>
<dbReference type="PANTHER" id="PTHR10430:SF16">
    <property type="entry name" value="PEROXIREDOXIN-5, MITOCHONDRIAL"/>
    <property type="match status" value="1"/>
</dbReference>
<evidence type="ECO:0000256" key="2">
    <source>
        <dbReference type="ARBA" id="ARBA00004370"/>
    </source>
</evidence>
<feature type="transmembrane region" description="Helical" evidence="16">
    <location>
        <begin position="28"/>
        <end position="46"/>
    </location>
</feature>
<reference evidence="19 20" key="1">
    <citation type="journal article" date="2024" name="Nat. Commun.">
        <title>Phylogenomics reveals the evolutionary origins of lichenization in chlorophyte algae.</title>
        <authorList>
            <person name="Puginier C."/>
            <person name="Libourel C."/>
            <person name="Otte J."/>
            <person name="Skaloud P."/>
            <person name="Haon M."/>
            <person name="Grisel S."/>
            <person name="Petersen M."/>
            <person name="Berrin J.G."/>
            <person name="Delaux P.M."/>
            <person name="Dal Grande F."/>
            <person name="Keller J."/>
        </authorList>
    </citation>
    <scope>NUCLEOTIDE SEQUENCE [LARGE SCALE GENOMIC DNA]</scope>
    <source>
        <strain evidence="19 20">SAG 245.80</strain>
    </source>
</reference>
<feature type="transmembrane region" description="Helical" evidence="16">
    <location>
        <begin position="135"/>
        <end position="157"/>
    </location>
</feature>
<organism evidence="19 20">
    <name type="scientific">Elliptochloris bilobata</name>
    <dbReference type="NCBI Taxonomy" id="381761"/>
    <lineage>
        <taxon>Eukaryota</taxon>
        <taxon>Viridiplantae</taxon>
        <taxon>Chlorophyta</taxon>
        <taxon>core chlorophytes</taxon>
        <taxon>Trebouxiophyceae</taxon>
        <taxon>Trebouxiophyceae incertae sedis</taxon>
        <taxon>Elliptochloris clade</taxon>
        <taxon>Elliptochloris</taxon>
    </lineage>
</organism>
<name>A0AAW1RWY7_9CHLO</name>
<dbReference type="EMBL" id="JALJOU010000019">
    <property type="protein sequence ID" value="KAK9838300.1"/>
    <property type="molecule type" value="Genomic_DNA"/>
</dbReference>
<keyword evidence="6" id="KW-0575">Peroxidase</keyword>
<dbReference type="Gene3D" id="3.40.30.10">
    <property type="entry name" value="Glutaredoxin"/>
    <property type="match status" value="1"/>
</dbReference>
<dbReference type="GO" id="GO:0042744">
    <property type="term" value="P:hydrogen peroxide catabolic process"/>
    <property type="evidence" value="ECO:0007669"/>
    <property type="project" value="TreeGrafter"/>
</dbReference>
<gene>
    <name evidence="19" type="ORF">WJX81_003145</name>
</gene>
<dbReference type="Pfam" id="PF08534">
    <property type="entry name" value="Redoxin"/>
    <property type="match status" value="1"/>
</dbReference>
<comment type="subcellular location">
    <subcellularLocation>
        <location evidence="2">Membrane</location>
    </subcellularLocation>
</comment>
<evidence type="ECO:0000256" key="12">
    <source>
        <dbReference type="ARBA" id="ARBA00023136"/>
    </source>
</evidence>
<feature type="transmembrane region" description="Helical" evidence="16">
    <location>
        <begin position="66"/>
        <end position="86"/>
    </location>
</feature>
<evidence type="ECO:0000256" key="4">
    <source>
        <dbReference type="ARBA" id="ARBA00013016"/>
    </source>
</evidence>
<evidence type="ECO:0000256" key="8">
    <source>
        <dbReference type="ARBA" id="ARBA00022862"/>
    </source>
</evidence>
<dbReference type="SMART" id="SM00665">
    <property type="entry name" value="B561"/>
    <property type="match status" value="1"/>
</dbReference>
<evidence type="ECO:0000256" key="10">
    <source>
        <dbReference type="ARBA" id="ARBA00022989"/>
    </source>
</evidence>
<protein>
    <recommendedName>
        <fullName evidence="4">glutaredoxin-dependent peroxiredoxin</fullName>
        <ecNumber evidence="4">1.11.1.25</ecNumber>
    </recommendedName>
    <alternativeName>
        <fullName evidence="14">Glutaredoxin-dependent peroxiredoxin</fullName>
    </alternativeName>
</protein>
<dbReference type="CDD" id="cd03013">
    <property type="entry name" value="PRX5_like"/>
    <property type="match status" value="1"/>
</dbReference>
<dbReference type="InterPro" id="IPR036249">
    <property type="entry name" value="Thioredoxin-like_sf"/>
</dbReference>
<evidence type="ECO:0000256" key="14">
    <source>
        <dbReference type="ARBA" id="ARBA00031688"/>
    </source>
</evidence>
<evidence type="ECO:0000256" key="15">
    <source>
        <dbReference type="PIRSR" id="PIRSR637944-1"/>
    </source>
</evidence>
<dbReference type="SUPFAM" id="SSF52833">
    <property type="entry name" value="Thioredoxin-like"/>
    <property type="match status" value="1"/>
</dbReference>
<dbReference type="InterPro" id="IPR013740">
    <property type="entry name" value="Redoxin"/>
</dbReference>
<keyword evidence="8" id="KW-0049">Antioxidant</keyword>
<dbReference type="InterPro" id="IPR013766">
    <property type="entry name" value="Thioredoxin_domain"/>
</dbReference>
<dbReference type="GO" id="GO:0008379">
    <property type="term" value="F:thioredoxin peroxidase activity"/>
    <property type="evidence" value="ECO:0007669"/>
    <property type="project" value="InterPro"/>
</dbReference>
<proteinExistence type="inferred from homology"/>
<evidence type="ECO:0000259" key="18">
    <source>
        <dbReference type="PROSITE" id="PS51352"/>
    </source>
</evidence>
<evidence type="ECO:0000259" key="17">
    <source>
        <dbReference type="PROSITE" id="PS50939"/>
    </source>
</evidence>
<dbReference type="AlphaFoldDB" id="A0AAW1RWY7"/>
<feature type="transmembrane region" description="Helical" evidence="16">
    <location>
        <begin position="107"/>
        <end position="129"/>
    </location>
</feature>
<dbReference type="FunFam" id="3.40.30.10:FF:000020">
    <property type="entry name" value="Peroxiredoxin"/>
    <property type="match status" value="1"/>
</dbReference>
<evidence type="ECO:0000256" key="5">
    <source>
        <dbReference type="ARBA" id="ARBA00022448"/>
    </source>
</evidence>